<dbReference type="GO" id="GO:0005886">
    <property type="term" value="C:plasma membrane"/>
    <property type="evidence" value="ECO:0007669"/>
    <property type="project" value="TreeGrafter"/>
</dbReference>
<evidence type="ECO:0000313" key="14">
    <source>
        <dbReference type="EMBL" id="KAK7862709.1"/>
    </source>
</evidence>
<keyword evidence="15" id="KW-1185">Reference proteome</keyword>
<dbReference type="PANTHER" id="PTHR11690:SF240">
    <property type="entry name" value="PICKPOCKET 25-RELATED"/>
    <property type="match status" value="1"/>
</dbReference>
<evidence type="ECO:0000256" key="12">
    <source>
        <dbReference type="RuleBase" id="RU000679"/>
    </source>
</evidence>
<sequence>MSIVDPEKAALYERFVAAVGNLTYDNLHLFREFENETGFDQIKSEMEDIAVQVQNRTLPTPGKVGKQVVNITPILGEFGIAYTFASPVARYISPRPLRDNPKLRDKYKADIVNCQVVGFSCTSYTGFPVGRSVKYSVHSPYEVQQASDKFEYGFNGSNLIFYIASQIISDVEVYKLKLSQRHCFLQTEPSDDLPFSSFNICLMKCRRRLAIRLCGCAPFFYNSLGGNKKVCNAKGLACLSRHVKHLQTLYKEVGGVEKKESCRCIQPCEHIKYEVRTAQVAPAGFHVMITYGMKEFSTTRYIKRVLFGIEDLLVSYGGTAGFFLGCSLLSVFELVYFFTLRLVCVVFCHSRGSKGGDRQKRRLQREQWFQSLHPNLKEPFY</sequence>
<proteinExistence type="inferred from homology"/>
<name>A0AAN9Z4H9_9ORTH</name>
<comment type="similarity">
    <text evidence="2 12">Belongs to the amiloride-sensitive sodium channel (TC 1.A.6) family.</text>
</comment>
<evidence type="ECO:0000256" key="4">
    <source>
        <dbReference type="ARBA" id="ARBA00022461"/>
    </source>
</evidence>
<keyword evidence="9 13" id="KW-0472">Membrane</keyword>
<evidence type="ECO:0000313" key="15">
    <source>
        <dbReference type="Proteomes" id="UP001378592"/>
    </source>
</evidence>
<comment type="subcellular location">
    <subcellularLocation>
        <location evidence="1">Membrane</location>
        <topology evidence="1">Multi-pass membrane protein</topology>
    </subcellularLocation>
</comment>
<evidence type="ECO:0000256" key="9">
    <source>
        <dbReference type="ARBA" id="ARBA00023136"/>
    </source>
</evidence>
<dbReference type="Gene3D" id="1.10.287.820">
    <property type="entry name" value="Acid-sensing ion channel domain"/>
    <property type="match status" value="1"/>
</dbReference>
<accession>A0AAN9Z4H9</accession>
<evidence type="ECO:0000256" key="7">
    <source>
        <dbReference type="ARBA" id="ARBA00023053"/>
    </source>
</evidence>
<gene>
    <name evidence="14" type="ORF">R5R35_005985</name>
</gene>
<keyword evidence="5 12" id="KW-0812">Transmembrane</keyword>
<evidence type="ECO:0000256" key="6">
    <source>
        <dbReference type="ARBA" id="ARBA00022989"/>
    </source>
</evidence>
<keyword evidence="10 12" id="KW-0739">Sodium transport</keyword>
<reference evidence="14 15" key="1">
    <citation type="submission" date="2024-03" db="EMBL/GenBank/DDBJ databases">
        <title>The genome assembly and annotation of the cricket Gryllus longicercus Weissman &amp; Gray.</title>
        <authorList>
            <person name="Szrajer S."/>
            <person name="Gray D."/>
            <person name="Ylla G."/>
        </authorList>
    </citation>
    <scope>NUCLEOTIDE SEQUENCE [LARGE SCALE GENOMIC DNA]</scope>
    <source>
        <strain evidence="14">DAG 2021-001</strain>
        <tissue evidence="14">Whole body minus gut</tissue>
    </source>
</reference>
<dbReference type="Pfam" id="PF00858">
    <property type="entry name" value="ASC"/>
    <property type="match status" value="1"/>
</dbReference>
<dbReference type="InterPro" id="IPR001873">
    <property type="entry name" value="ENaC"/>
</dbReference>
<keyword evidence="3 12" id="KW-0813">Transport</keyword>
<protein>
    <recommendedName>
        <fullName evidence="16">Pickpocket</fullName>
    </recommendedName>
</protein>
<keyword evidence="6 13" id="KW-1133">Transmembrane helix</keyword>
<evidence type="ECO:0000256" key="5">
    <source>
        <dbReference type="ARBA" id="ARBA00022692"/>
    </source>
</evidence>
<evidence type="ECO:0000256" key="2">
    <source>
        <dbReference type="ARBA" id="ARBA00007193"/>
    </source>
</evidence>
<dbReference type="PANTHER" id="PTHR11690">
    <property type="entry name" value="AMILORIDE-SENSITIVE SODIUM CHANNEL-RELATED"/>
    <property type="match status" value="1"/>
</dbReference>
<evidence type="ECO:0000256" key="3">
    <source>
        <dbReference type="ARBA" id="ARBA00022448"/>
    </source>
</evidence>
<dbReference type="AlphaFoldDB" id="A0AAN9Z4H9"/>
<keyword evidence="4 12" id="KW-0894">Sodium channel</keyword>
<comment type="caution">
    <text evidence="14">The sequence shown here is derived from an EMBL/GenBank/DDBJ whole genome shotgun (WGS) entry which is preliminary data.</text>
</comment>
<dbReference type="EMBL" id="JAZDUA010000262">
    <property type="protein sequence ID" value="KAK7862709.1"/>
    <property type="molecule type" value="Genomic_DNA"/>
</dbReference>
<dbReference type="Gene3D" id="1.10.287.770">
    <property type="entry name" value="YojJ-like"/>
    <property type="match status" value="1"/>
</dbReference>
<evidence type="ECO:0000256" key="1">
    <source>
        <dbReference type="ARBA" id="ARBA00004141"/>
    </source>
</evidence>
<keyword evidence="8 12" id="KW-0406">Ion transport</keyword>
<evidence type="ECO:0000256" key="10">
    <source>
        <dbReference type="ARBA" id="ARBA00023201"/>
    </source>
</evidence>
<feature type="transmembrane region" description="Helical" evidence="13">
    <location>
        <begin position="322"/>
        <end position="348"/>
    </location>
</feature>
<evidence type="ECO:0008006" key="16">
    <source>
        <dbReference type="Google" id="ProtNLM"/>
    </source>
</evidence>
<evidence type="ECO:0000256" key="8">
    <source>
        <dbReference type="ARBA" id="ARBA00023065"/>
    </source>
</evidence>
<evidence type="ECO:0000256" key="13">
    <source>
        <dbReference type="SAM" id="Phobius"/>
    </source>
</evidence>
<dbReference type="Proteomes" id="UP001378592">
    <property type="component" value="Unassembled WGS sequence"/>
</dbReference>
<keyword evidence="7" id="KW-0915">Sodium</keyword>
<keyword evidence="11 12" id="KW-0407">Ion channel</keyword>
<organism evidence="14 15">
    <name type="scientific">Gryllus longicercus</name>
    <dbReference type="NCBI Taxonomy" id="2509291"/>
    <lineage>
        <taxon>Eukaryota</taxon>
        <taxon>Metazoa</taxon>
        <taxon>Ecdysozoa</taxon>
        <taxon>Arthropoda</taxon>
        <taxon>Hexapoda</taxon>
        <taxon>Insecta</taxon>
        <taxon>Pterygota</taxon>
        <taxon>Neoptera</taxon>
        <taxon>Polyneoptera</taxon>
        <taxon>Orthoptera</taxon>
        <taxon>Ensifera</taxon>
        <taxon>Gryllidea</taxon>
        <taxon>Grylloidea</taxon>
        <taxon>Gryllidae</taxon>
        <taxon>Gryllinae</taxon>
        <taxon>Gryllus</taxon>
    </lineage>
</organism>
<dbReference type="GO" id="GO:0015280">
    <property type="term" value="F:ligand-gated sodium channel activity"/>
    <property type="evidence" value="ECO:0007669"/>
    <property type="project" value="TreeGrafter"/>
</dbReference>
<evidence type="ECO:0000256" key="11">
    <source>
        <dbReference type="ARBA" id="ARBA00023303"/>
    </source>
</evidence>